<organism evidence="2 3">
    <name type="scientific">Tenacibaculum adriaticum</name>
    <dbReference type="NCBI Taxonomy" id="413713"/>
    <lineage>
        <taxon>Bacteria</taxon>
        <taxon>Pseudomonadati</taxon>
        <taxon>Bacteroidota</taxon>
        <taxon>Flavobacteriia</taxon>
        <taxon>Flavobacteriales</taxon>
        <taxon>Flavobacteriaceae</taxon>
        <taxon>Tenacibaculum</taxon>
    </lineage>
</organism>
<evidence type="ECO:0008006" key="4">
    <source>
        <dbReference type="Google" id="ProtNLM"/>
    </source>
</evidence>
<feature type="signal peptide" evidence="1">
    <location>
        <begin position="1"/>
        <end position="19"/>
    </location>
</feature>
<dbReference type="Proteomes" id="UP000323136">
    <property type="component" value="Unassembled WGS sequence"/>
</dbReference>
<feature type="chain" id="PRO_5024390396" description="Lipoprotein" evidence="1">
    <location>
        <begin position="20"/>
        <end position="134"/>
    </location>
</feature>
<proteinExistence type="predicted"/>
<dbReference type="PROSITE" id="PS51257">
    <property type="entry name" value="PROKAR_LIPOPROTEIN"/>
    <property type="match status" value="1"/>
</dbReference>
<name>A0A5S5DXP8_9FLAO</name>
<dbReference type="AlphaFoldDB" id="A0A5S5DXP8"/>
<evidence type="ECO:0000256" key="1">
    <source>
        <dbReference type="SAM" id="SignalP"/>
    </source>
</evidence>
<accession>A0A5S5DXP8</accession>
<keyword evidence="1" id="KW-0732">Signal</keyword>
<evidence type="ECO:0000313" key="3">
    <source>
        <dbReference type="Proteomes" id="UP000323136"/>
    </source>
</evidence>
<evidence type="ECO:0000313" key="2">
    <source>
        <dbReference type="EMBL" id="TYP99826.1"/>
    </source>
</evidence>
<comment type="caution">
    <text evidence="2">The sequence shown here is derived from an EMBL/GenBank/DDBJ whole genome shotgun (WGS) entry which is preliminary data.</text>
</comment>
<keyword evidence="3" id="KW-1185">Reference proteome</keyword>
<gene>
    <name evidence="2" type="ORF">C7447_101431</name>
</gene>
<dbReference type="EMBL" id="VNIA01000001">
    <property type="protein sequence ID" value="TYP99826.1"/>
    <property type="molecule type" value="Genomic_DNA"/>
</dbReference>
<sequence>MKKLVFLFLSVLLFQSCLGDDDTPKYNYELLTIDEAQTPDSFIYGETYDITVKYSLPNSCYFFNGLYYDYQDTIRVVAINARVRLDVDCTEEIVQEEYTFPVKVTQEKDYVFKFWKGVDDDGENIFEEVVVPVN</sequence>
<protein>
    <recommendedName>
        <fullName evidence="4">Lipoprotein</fullName>
    </recommendedName>
</protein>
<dbReference type="OrthoDB" id="893802at2"/>
<reference evidence="2 3" key="1">
    <citation type="submission" date="2019-07" db="EMBL/GenBank/DDBJ databases">
        <title>Genomic Encyclopedia of Type Strains, Phase IV (KMG-IV): sequencing the most valuable type-strain genomes for metagenomic binning, comparative biology and taxonomic classification.</title>
        <authorList>
            <person name="Goeker M."/>
        </authorList>
    </citation>
    <scope>NUCLEOTIDE SEQUENCE [LARGE SCALE GENOMIC DNA]</scope>
    <source>
        <strain evidence="2 3">DSM 18961</strain>
    </source>
</reference>
<dbReference type="RefSeq" id="WP_148868530.1">
    <property type="nucleotide sequence ID" value="NZ_VNIA01000001.1"/>
</dbReference>